<dbReference type="Proteomes" id="UP000008068">
    <property type="component" value="Unassembled WGS sequence"/>
</dbReference>
<dbReference type="HOGENOM" id="CLU_1846895_0_0_1"/>
<protein>
    <submittedName>
        <fullName evidence="1">Uncharacterized protein</fullName>
    </submittedName>
</protein>
<reference evidence="2" key="1">
    <citation type="submission" date="2011-07" db="EMBL/GenBank/DDBJ databases">
        <authorList>
            <consortium name="Caenorhabditis brenneri Sequencing and Analysis Consortium"/>
            <person name="Wilson R.K."/>
        </authorList>
    </citation>
    <scope>NUCLEOTIDE SEQUENCE [LARGE SCALE GENOMIC DNA]</scope>
    <source>
        <strain evidence="2">PB2801</strain>
    </source>
</reference>
<evidence type="ECO:0000313" key="1">
    <source>
        <dbReference type="EMBL" id="EGT49395.1"/>
    </source>
</evidence>
<dbReference type="AlphaFoldDB" id="G0MD35"/>
<dbReference type="EMBL" id="GL379790">
    <property type="protein sequence ID" value="EGT49395.1"/>
    <property type="molecule type" value="Genomic_DNA"/>
</dbReference>
<evidence type="ECO:0000313" key="2">
    <source>
        <dbReference type="Proteomes" id="UP000008068"/>
    </source>
</evidence>
<keyword evidence="2" id="KW-1185">Reference proteome</keyword>
<sequence length="139" mass="16786">MSMLNENNGGSCKKRQEAVALQNSAVQQTRTSQIQDLIREQERFRKSTQALVETTESLKKEVALFRRDFQESRKSVVVEFSKGVWKTLAKRYERSMRLNRYLLEQDWFNWVLVLYFGWSLKNLLQRSIIYLNDYFDYYY</sequence>
<organism evidence="2">
    <name type="scientific">Caenorhabditis brenneri</name>
    <name type="common">Nematode worm</name>
    <dbReference type="NCBI Taxonomy" id="135651"/>
    <lineage>
        <taxon>Eukaryota</taxon>
        <taxon>Metazoa</taxon>
        <taxon>Ecdysozoa</taxon>
        <taxon>Nematoda</taxon>
        <taxon>Chromadorea</taxon>
        <taxon>Rhabditida</taxon>
        <taxon>Rhabditina</taxon>
        <taxon>Rhabditomorpha</taxon>
        <taxon>Rhabditoidea</taxon>
        <taxon>Rhabditidae</taxon>
        <taxon>Peloderinae</taxon>
        <taxon>Caenorhabditis</taxon>
    </lineage>
</organism>
<accession>G0MD35</accession>
<gene>
    <name evidence="1" type="ORF">CAEBREN_22953</name>
</gene>
<name>G0MD35_CAEBE</name>
<proteinExistence type="predicted"/>
<dbReference type="InParanoid" id="G0MD35"/>